<evidence type="ECO:0000313" key="2">
    <source>
        <dbReference type="Proteomes" id="UP000053477"/>
    </source>
</evidence>
<evidence type="ECO:0000313" key="1">
    <source>
        <dbReference type="EMBL" id="KLO09201.1"/>
    </source>
</evidence>
<protein>
    <submittedName>
        <fullName evidence="1">Uncharacterized protein</fullName>
    </submittedName>
</protein>
<gene>
    <name evidence="1" type="ORF">SCHPADRAFT_576784</name>
</gene>
<proteinExistence type="predicted"/>
<reference evidence="1 2" key="1">
    <citation type="submission" date="2015-04" db="EMBL/GenBank/DDBJ databases">
        <title>Complete genome sequence of Schizopora paradoxa KUC8140, a cosmopolitan wood degrader in East Asia.</title>
        <authorList>
            <consortium name="DOE Joint Genome Institute"/>
            <person name="Min B."/>
            <person name="Park H."/>
            <person name="Jang Y."/>
            <person name="Kim J.-J."/>
            <person name="Kim K.H."/>
            <person name="Pangilinan J."/>
            <person name="Lipzen A."/>
            <person name="Riley R."/>
            <person name="Grigoriev I.V."/>
            <person name="Spatafora J.W."/>
            <person name="Choi I.-G."/>
        </authorList>
    </citation>
    <scope>NUCLEOTIDE SEQUENCE [LARGE SCALE GENOMIC DNA]</scope>
    <source>
        <strain evidence="1 2">KUC8140</strain>
    </source>
</reference>
<keyword evidence="2" id="KW-1185">Reference proteome</keyword>
<organism evidence="1 2">
    <name type="scientific">Schizopora paradoxa</name>
    <dbReference type="NCBI Taxonomy" id="27342"/>
    <lineage>
        <taxon>Eukaryota</taxon>
        <taxon>Fungi</taxon>
        <taxon>Dikarya</taxon>
        <taxon>Basidiomycota</taxon>
        <taxon>Agaricomycotina</taxon>
        <taxon>Agaricomycetes</taxon>
        <taxon>Hymenochaetales</taxon>
        <taxon>Schizoporaceae</taxon>
        <taxon>Schizopora</taxon>
    </lineage>
</organism>
<dbReference type="AlphaFoldDB" id="A0A0H2RWK3"/>
<dbReference type="Proteomes" id="UP000053477">
    <property type="component" value="Unassembled WGS sequence"/>
</dbReference>
<sequence length="288" mass="32075">MRRKILCSVELKKFSEQSSTLLEVLQTSSRRCVRLATRTSSGCRFLPAFHRGFRREKETSLRRSVKTSLRPKASLQPESCRIFRAEFGASRLTFRRPIKEGTIFALPPQARQRVLLLPQPSSSSLSPPLLTTPIDGRRPLNGGRAVFSRCRLASMAPRRWLGEVAQRAHSESYTIRGRTLEAPCHVSSIAFIPSENPVGSAACVESWEKRVLTSSGTQSLVAVCVESTISRCLTRTCRRDSFELRGLAANAPSLVSYPRPPFCIQIAMCRWGQPLSSVVWLSTSGQPI</sequence>
<name>A0A0H2RWK3_9AGAM</name>
<dbReference type="EMBL" id="KQ086063">
    <property type="protein sequence ID" value="KLO09201.1"/>
    <property type="molecule type" value="Genomic_DNA"/>
</dbReference>
<dbReference type="InParanoid" id="A0A0H2RWK3"/>
<accession>A0A0H2RWK3</accession>